<dbReference type="InterPro" id="IPR036465">
    <property type="entry name" value="vWFA_dom_sf"/>
</dbReference>
<dbReference type="InterPro" id="IPR027417">
    <property type="entry name" value="P-loop_NTPase"/>
</dbReference>
<dbReference type="SMART" id="SM00327">
    <property type="entry name" value="VWA"/>
    <property type="match status" value="1"/>
</dbReference>
<evidence type="ECO:0000313" key="3">
    <source>
        <dbReference type="Proteomes" id="UP001525961"/>
    </source>
</evidence>
<reference evidence="2 3" key="1">
    <citation type="journal article" date="2022" name="Front. Microbiol.">
        <title>High genomic differentiation and limited gene flow indicate recent cryptic speciation within the genus Laspinema (cyanobacteria).</title>
        <authorList>
            <person name="Stanojkovic A."/>
            <person name="Skoupy S."/>
            <person name="Skaloud P."/>
            <person name="Dvorak P."/>
        </authorList>
    </citation>
    <scope>NUCLEOTIDE SEQUENCE [LARGE SCALE GENOMIC DNA]</scope>
    <source>
        <strain evidence="2 3">D3b</strain>
    </source>
</reference>
<organism evidence="2 3">
    <name type="scientific">Laspinema olomoucense D3b</name>
    <dbReference type="NCBI Taxonomy" id="2953688"/>
    <lineage>
        <taxon>Bacteria</taxon>
        <taxon>Bacillati</taxon>
        <taxon>Cyanobacteriota</taxon>
        <taxon>Cyanophyceae</taxon>
        <taxon>Oscillatoriophycideae</taxon>
        <taxon>Oscillatoriales</taxon>
        <taxon>Laspinemataceae</taxon>
        <taxon>Laspinema</taxon>
        <taxon>Laspinema olomoucense</taxon>
    </lineage>
</organism>
<comment type="caution">
    <text evidence="2">The sequence shown here is derived from an EMBL/GenBank/DDBJ whole genome shotgun (WGS) entry which is preliminary data.</text>
</comment>
<dbReference type="InterPro" id="IPR002035">
    <property type="entry name" value="VWF_A"/>
</dbReference>
<protein>
    <submittedName>
        <fullName evidence="2">AAA-like domain-containing protein</fullName>
    </submittedName>
</protein>
<dbReference type="SUPFAM" id="SSF53300">
    <property type="entry name" value="vWA-like"/>
    <property type="match status" value="1"/>
</dbReference>
<dbReference type="RefSeq" id="WP_261234609.1">
    <property type="nucleotide sequence ID" value="NZ_JAMXFA010000004.1"/>
</dbReference>
<dbReference type="Pfam" id="PF14516">
    <property type="entry name" value="AAA_35"/>
    <property type="match status" value="1"/>
</dbReference>
<accession>A0ABT2N2D8</accession>
<gene>
    <name evidence="2" type="ORF">NG792_03845</name>
</gene>
<dbReference type="SUPFAM" id="SSF52540">
    <property type="entry name" value="P-loop containing nucleoside triphosphate hydrolases"/>
    <property type="match status" value="1"/>
</dbReference>
<dbReference type="Proteomes" id="UP001525961">
    <property type="component" value="Unassembled WGS sequence"/>
</dbReference>
<dbReference type="EMBL" id="JAMXFA010000004">
    <property type="protein sequence ID" value="MCT7976858.1"/>
    <property type="molecule type" value="Genomic_DNA"/>
</dbReference>
<evidence type="ECO:0000259" key="1">
    <source>
        <dbReference type="PROSITE" id="PS50234"/>
    </source>
</evidence>
<dbReference type="Gene3D" id="3.40.50.300">
    <property type="entry name" value="P-loop containing nucleotide triphosphate hydrolases"/>
    <property type="match status" value="1"/>
</dbReference>
<dbReference type="PROSITE" id="PS50234">
    <property type="entry name" value="VWFA"/>
    <property type="match status" value="1"/>
</dbReference>
<feature type="domain" description="VWFA" evidence="1">
    <location>
        <begin position="402"/>
        <end position="601"/>
    </location>
</feature>
<keyword evidence="3" id="KW-1185">Reference proteome</keyword>
<proteinExistence type="predicted"/>
<evidence type="ECO:0000313" key="2">
    <source>
        <dbReference type="EMBL" id="MCT7976858.1"/>
    </source>
</evidence>
<dbReference type="Gene3D" id="3.40.50.410">
    <property type="entry name" value="von Willebrand factor, type A domain"/>
    <property type="match status" value="1"/>
</dbReference>
<sequence length="646" mass="73587">MGSSFYRSEGGGLEPKAPSYVRREADDRLLEFVRNERSSCGVCYILAPRQSGKTSLMNQTASQLRNQDIICLQLSLQELGNFDSEVKFYFNLLRRICQELDKFAGFPIKGTGGNLIKALDRVWYANQDVQPGLKFKEFLNTEILVPFDKKLVIFIDEIQSLIAWQLQNTFIGFLKSLSETRNEPALKQLAFVLLGVAKPSDLVTNYIYAFNFGEQIELSYLTGDCEPLQRGLESATTNPARVLKAILSWTGGQPFLTQVLCDLVAKGSAISEDIDVEEYIDTLVEENILDNWRRQDRLNHFHGIENWFRRVNPSQKVSKLASLRIYSRLLASGKRAMKFDGYDPRHWDLLISGIVKKEEDYLALTNGIYKQIFNLNWVNECENYLQEDFMGSAPFATIYNRDVFILIDQSASMTRKDAVTGHQSRYEYLQEIVEGHINSILSETSDPTAKAGEKICDSVSVFFFSRNAVADYPITVRDAAQVQSLFLENKPKTKTFIGPTLERCLDIWLAEGKTKDRGAFFIIYTDGLFDDEPRFEDCLKRACQKIDSEKEVKFVILGLGTDIDVKSFLEIDFNVNNKIPHNIVMFNLVNKLEDDDILLELERQLGDDAGLAFPDWVKEEYPDFVKKVTEAHQKKITEAHQSSGGS</sequence>
<name>A0ABT2N2D8_9CYAN</name>